<evidence type="ECO:0000313" key="12">
    <source>
        <dbReference type="Proteomes" id="UP000308652"/>
    </source>
</evidence>
<keyword evidence="12" id="KW-1185">Reference proteome</keyword>
<dbReference type="GO" id="GO:0008250">
    <property type="term" value="C:oligosaccharyltransferase complex"/>
    <property type="evidence" value="ECO:0007669"/>
    <property type="project" value="UniProtKB-UniRule"/>
</dbReference>
<comment type="function">
    <text evidence="1 10">Subunit of the oligosaccharyl transferase (OST) complex that catalyzes the initial transfer of a defined glycan (Glc(3)Man(9)GlcNAc(2) in eukaryotes) from the lipid carrier dolichol-pyrophosphate to an asparagine residue within an Asn-X-Ser/Thr consensus motif in nascent polypeptide chains, the first step in protein N-glycosylation. N-glycosylation occurs cotranslationally and the complex associates with the Sec61 complex at the channel-forming translocon complex that mediates protein translocation across the endoplasmic reticulum (ER). All subunits are required for a maximal enzyme activity.</text>
</comment>
<comment type="similarity">
    <text evidence="4 10">Belongs to the OST1 family.</text>
</comment>
<evidence type="ECO:0000256" key="10">
    <source>
        <dbReference type="RuleBase" id="RU361143"/>
    </source>
</evidence>
<name>A0A5C3MHY1_9AGAR</name>
<feature type="transmembrane region" description="Helical" evidence="10">
    <location>
        <begin position="459"/>
        <end position="478"/>
    </location>
</feature>
<keyword evidence="5 10" id="KW-0812">Transmembrane</keyword>
<accession>A0A5C3MHY1</accession>
<keyword evidence="7 10" id="KW-0256">Endoplasmic reticulum</keyword>
<dbReference type="AlphaFoldDB" id="A0A5C3MHY1"/>
<organism evidence="11 12">
    <name type="scientific">Crucibulum laeve</name>
    <dbReference type="NCBI Taxonomy" id="68775"/>
    <lineage>
        <taxon>Eukaryota</taxon>
        <taxon>Fungi</taxon>
        <taxon>Dikarya</taxon>
        <taxon>Basidiomycota</taxon>
        <taxon>Agaricomycotina</taxon>
        <taxon>Agaricomycetes</taxon>
        <taxon>Agaricomycetidae</taxon>
        <taxon>Agaricales</taxon>
        <taxon>Agaricineae</taxon>
        <taxon>Nidulariaceae</taxon>
        <taxon>Crucibulum</taxon>
    </lineage>
</organism>
<keyword evidence="8 10" id="KW-1133">Transmembrane helix</keyword>
<keyword evidence="9 10" id="KW-0472">Membrane</keyword>
<evidence type="ECO:0000256" key="6">
    <source>
        <dbReference type="ARBA" id="ARBA00022729"/>
    </source>
</evidence>
<reference evidence="11 12" key="1">
    <citation type="journal article" date="2019" name="Nat. Ecol. Evol.">
        <title>Megaphylogeny resolves global patterns of mushroom evolution.</title>
        <authorList>
            <person name="Varga T."/>
            <person name="Krizsan K."/>
            <person name="Foldi C."/>
            <person name="Dima B."/>
            <person name="Sanchez-Garcia M."/>
            <person name="Sanchez-Ramirez S."/>
            <person name="Szollosi G.J."/>
            <person name="Szarkandi J.G."/>
            <person name="Papp V."/>
            <person name="Albert L."/>
            <person name="Andreopoulos W."/>
            <person name="Angelini C."/>
            <person name="Antonin V."/>
            <person name="Barry K.W."/>
            <person name="Bougher N.L."/>
            <person name="Buchanan P."/>
            <person name="Buyck B."/>
            <person name="Bense V."/>
            <person name="Catcheside P."/>
            <person name="Chovatia M."/>
            <person name="Cooper J."/>
            <person name="Damon W."/>
            <person name="Desjardin D."/>
            <person name="Finy P."/>
            <person name="Geml J."/>
            <person name="Haridas S."/>
            <person name="Hughes K."/>
            <person name="Justo A."/>
            <person name="Karasinski D."/>
            <person name="Kautmanova I."/>
            <person name="Kiss B."/>
            <person name="Kocsube S."/>
            <person name="Kotiranta H."/>
            <person name="LaButti K.M."/>
            <person name="Lechner B.E."/>
            <person name="Liimatainen K."/>
            <person name="Lipzen A."/>
            <person name="Lukacs Z."/>
            <person name="Mihaltcheva S."/>
            <person name="Morgado L.N."/>
            <person name="Niskanen T."/>
            <person name="Noordeloos M.E."/>
            <person name="Ohm R.A."/>
            <person name="Ortiz-Santana B."/>
            <person name="Ovrebo C."/>
            <person name="Racz N."/>
            <person name="Riley R."/>
            <person name="Savchenko A."/>
            <person name="Shiryaev A."/>
            <person name="Soop K."/>
            <person name="Spirin V."/>
            <person name="Szebenyi C."/>
            <person name="Tomsovsky M."/>
            <person name="Tulloss R.E."/>
            <person name="Uehling J."/>
            <person name="Grigoriev I.V."/>
            <person name="Vagvolgyi C."/>
            <person name="Papp T."/>
            <person name="Martin F.M."/>
            <person name="Miettinen O."/>
            <person name="Hibbett D.S."/>
            <person name="Nagy L.G."/>
        </authorList>
    </citation>
    <scope>NUCLEOTIDE SEQUENCE [LARGE SCALE GENOMIC DNA]</scope>
    <source>
        <strain evidence="11 12">CBS 166.37</strain>
    </source>
</reference>
<comment type="pathway">
    <text evidence="3 10">Protein modification; protein glycosylation.</text>
</comment>
<evidence type="ECO:0000256" key="4">
    <source>
        <dbReference type="ARBA" id="ARBA00008905"/>
    </source>
</evidence>
<evidence type="ECO:0000256" key="7">
    <source>
        <dbReference type="ARBA" id="ARBA00022824"/>
    </source>
</evidence>
<evidence type="ECO:0000313" key="11">
    <source>
        <dbReference type="EMBL" id="TFK43538.1"/>
    </source>
</evidence>
<comment type="subunit">
    <text evidence="10">Component of the oligosaccharyltransferase (OST) complex.</text>
</comment>
<evidence type="ECO:0000256" key="9">
    <source>
        <dbReference type="ARBA" id="ARBA00023136"/>
    </source>
</evidence>
<dbReference type="OrthoDB" id="310030at2759"/>
<dbReference type="EMBL" id="ML213591">
    <property type="protein sequence ID" value="TFK43538.1"/>
    <property type="molecule type" value="Genomic_DNA"/>
</dbReference>
<dbReference type="Pfam" id="PF04597">
    <property type="entry name" value="Ribophorin_I"/>
    <property type="match status" value="1"/>
</dbReference>
<gene>
    <name evidence="11" type="ORF">BDQ12DRAFT_622542</name>
</gene>
<evidence type="ECO:0000256" key="8">
    <source>
        <dbReference type="ARBA" id="ARBA00022989"/>
    </source>
</evidence>
<evidence type="ECO:0000256" key="3">
    <source>
        <dbReference type="ARBA" id="ARBA00004922"/>
    </source>
</evidence>
<dbReference type="GO" id="GO:0018279">
    <property type="term" value="P:protein N-linked glycosylation via asparagine"/>
    <property type="evidence" value="ECO:0007669"/>
    <property type="project" value="TreeGrafter"/>
</dbReference>
<feature type="signal peptide" evidence="10">
    <location>
        <begin position="1"/>
        <end position="20"/>
    </location>
</feature>
<protein>
    <recommendedName>
        <fullName evidence="10">Dolichyl-diphosphooligosaccharide--protein glycosyltransferase subunit 1</fullName>
    </recommendedName>
</protein>
<dbReference type="STRING" id="68775.A0A5C3MHY1"/>
<dbReference type="UniPathway" id="UPA00378"/>
<keyword evidence="11" id="KW-0808">Transferase</keyword>
<evidence type="ECO:0000256" key="1">
    <source>
        <dbReference type="ARBA" id="ARBA00002791"/>
    </source>
</evidence>
<sequence length="489" mass="54519">MPIWSSLPFFLLLSVVSTLASSPSFENTAVVRTVELGGAVVHVTTTYAIKALEDGSNVYTIAFSPDERKKTSWLEAKIKGQQNALPIEERLFDAERDYHFVDITLPKALSANKTTNLVVETILTHATHPWPETAGQKDDQALKYTTDLFVLSPYSTTVQRTKLRTLAPRIISFTEPKGVEDFATEGSASKSGATIVYGPFHNLPPSATQKFIKTYQQPMTIHYFHDQPVLEILELKRAVEISHWGANVNTEDEITMHNAGPALKGHFSRLDHQTQQFYKKPAPHVLPAINLHLPAGIRDTYFYDLIGNVSTSRLRVAPSLPKNKQGSQYSLLELRPRYPLLGGWNYTFTLGWNAPAADSISYDKSTGRYIVEVPIMTLFPGAVINDAEVKVILPEGATDVEFSPPFPALENRISTHITYLDTSGRPALTFEYKDLTLKHAQNIYVSYKVSFAAHLKKPFAVATAFFSVFGFALIARRVNLTIHPKKKAL</sequence>
<dbReference type="GO" id="GO:0016740">
    <property type="term" value="F:transferase activity"/>
    <property type="evidence" value="ECO:0007669"/>
    <property type="project" value="UniProtKB-KW"/>
</dbReference>
<feature type="chain" id="PRO_5023044739" description="Dolichyl-diphosphooligosaccharide--protein glycosyltransferase subunit 1" evidence="10">
    <location>
        <begin position="21"/>
        <end position="489"/>
    </location>
</feature>
<dbReference type="InterPro" id="IPR007676">
    <property type="entry name" value="Ribophorin_I"/>
</dbReference>
<comment type="subcellular location">
    <subcellularLocation>
        <location evidence="2 10">Endoplasmic reticulum membrane</location>
        <topology evidence="2 10">Single-pass type I membrane protein</topology>
    </subcellularLocation>
</comment>
<dbReference type="Proteomes" id="UP000308652">
    <property type="component" value="Unassembled WGS sequence"/>
</dbReference>
<dbReference type="PANTHER" id="PTHR21049">
    <property type="entry name" value="RIBOPHORIN I"/>
    <property type="match status" value="1"/>
</dbReference>
<evidence type="ECO:0000256" key="5">
    <source>
        <dbReference type="ARBA" id="ARBA00022692"/>
    </source>
</evidence>
<evidence type="ECO:0000256" key="2">
    <source>
        <dbReference type="ARBA" id="ARBA00004115"/>
    </source>
</evidence>
<dbReference type="PANTHER" id="PTHR21049:SF0">
    <property type="entry name" value="DOLICHYL-DIPHOSPHOOLIGOSACCHARIDE--PROTEIN GLYCOSYLTRANSFERASE SUBUNIT 1"/>
    <property type="match status" value="1"/>
</dbReference>
<proteinExistence type="inferred from homology"/>
<keyword evidence="6 10" id="KW-0732">Signal</keyword>